<comment type="subcellular location">
    <subcellularLocation>
        <location evidence="2">Cytoplasm</location>
    </subcellularLocation>
    <subcellularLocation>
        <location evidence="1">Nucleus</location>
    </subcellularLocation>
</comment>
<name>A0A6P8R619_GEOSA</name>
<keyword evidence="7 17" id="KW-0863">Zinc-finger</keyword>
<evidence type="ECO:0000256" key="11">
    <source>
        <dbReference type="ARBA" id="ARBA00023159"/>
    </source>
</evidence>
<evidence type="ECO:0000256" key="10">
    <source>
        <dbReference type="ARBA" id="ARBA00023054"/>
    </source>
</evidence>
<dbReference type="PANTHER" id="PTHR31915">
    <property type="entry name" value="SKICH DOMAIN-CONTAINING PROTEIN"/>
    <property type="match status" value="1"/>
</dbReference>
<evidence type="ECO:0000313" key="23">
    <source>
        <dbReference type="RefSeq" id="XP_033795537.1"/>
    </source>
</evidence>
<dbReference type="GO" id="GO:0016055">
    <property type="term" value="P:Wnt signaling pathway"/>
    <property type="evidence" value="ECO:0007669"/>
    <property type="project" value="UniProtKB-KW"/>
</dbReference>
<feature type="region of interest" description="Disordered" evidence="19">
    <location>
        <begin position="532"/>
        <end position="609"/>
    </location>
</feature>
<proteinExistence type="inferred from homology"/>
<dbReference type="InterPro" id="IPR051002">
    <property type="entry name" value="UBA_autophagy_assoc_protein"/>
</dbReference>
<evidence type="ECO:0000256" key="17">
    <source>
        <dbReference type="PROSITE-ProRule" id="PRU01253"/>
    </source>
</evidence>
<dbReference type="GO" id="GO:0005737">
    <property type="term" value="C:cytoplasm"/>
    <property type="evidence" value="ECO:0007669"/>
    <property type="project" value="UniProtKB-SubCell"/>
</dbReference>
<gene>
    <name evidence="22 23 24 25" type="primary">CALCOCO1</name>
</gene>
<dbReference type="GO" id="GO:0008270">
    <property type="term" value="F:zinc ion binding"/>
    <property type="evidence" value="ECO:0007669"/>
    <property type="project" value="UniProtKB-KW"/>
</dbReference>
<evidence type="ECO:0000313" key="24">
    <source>
        <dbReference type="RefSeq" id="XP_033795538.1"/>
    </source>
</evidence>
<evidence type="ECO:0000256" key="1">
    <source>
        <dbReference type="ARBA" id="ARBA00004123"/>
    </source>
</evidence>
<dbReference type="GO" id="GO:0045944">
    <property type="term" value="P:positive regulation of transcription by RNA polymerase II"/>
    <property type="evidence" value="ECO:0007669"/>
    <property type="project" value="TreeGrafter"/>
</dbReference>
<dbReference type="InterPro" id="IPR009017">
    <property type="entry name" value="GFP"/>
</dbReference>
<dbReference type="Proteomes" id="UP000515159">
    <property type="component" value="Chromosome 3"/>
</dbReference>
<dbReference type="Pfam" id="PF17751">
    <property type="entry name" value="SKICH"/>
    <property type="match status" value="1"/>
</dbReference>
<evidence type="ECO:0000256" key="13">
    <source>
        <dbReference type="ARBA" id="ARBA00023242"/>
    </source>
</evidence>
<evidence type="ECO:0000256" key="4">
    <source>
        <dbReference type="ARBA" id="ARBA00022553"/>
    </source>
</evidence>
<dbReference type="Gene3D" id="2.40.155.10">
    <property type="entry name" value="Green fluorescent protein"/>
    <property type="match status" value="1"/>
</dbReference>
<keyword evidence="9" id="KW-0805">Transcription regulation</keyword>
<keyword evidence="11" id="KW-0010">Activator</keyword>
<accession>A0A6P8R619</accession>
<dbReference type="GO" id="GO:0003713">
    <property type="term" value="F:transcription coactivator activity"/>
    <property type="evidence" value="ECO:0007669"/>
    <property type="project" value="TreeGrafter"/>
</dbReference>
<keyword evidence="8" id="KW-0862">Zinc</keyword>
<evidence type="ECO:0000256" key="12">
    <source>
        <dbReference type="ARBA" id="ARBA00023163"/>
    </source>
</evidence>
<evidence type="ECO:0000256" key="5">
    <source>
        <dbReference type="ARBA" id="ARBA00022687"/>
    </source>
</evidence>
<dbReference type="GeneID" id="117358115"/>
<evidence type="ECO:0000313" key="22">
    <source>
        <dbReference type="RefSeq" id="XP_033795536.1"/>
    </source>
</evidence>
<evidence type="ECO:0000256" key="3">
    <source>
        <dbReference type="ARBA" id="ARBA00022490"/>
    </source>
</evidence>
<dbReference type="RefSeq" id="XP_033795539.1">
    <property type="nucleotide sequence ID" value="XM_033939648.1"/>
</dbReference>
<evidence type="ECO:0000256" key="6">
    <source>
        <dbReference type="ARBA" id="ARBA00022723"/>
    </source>
</evidence>
<dbReference type="InterPro" id="IPR041611">
    <property type="entry name" value="SKICH"/>
</dbReference>
<evidence type="ECO:0000256" key="19">
    <source>
        <dbReference type="SAM" id="MobiDB-lite"/>
    </source>
</evidence>
<dbReference type="Gene3D" id="2.60.40.2840">
    <property type="match status" value="1"/>
</dbReference>
<dbReference type="InterPro" id="IPR041641">
    <property type="entry name" value="CALCOCO1/2_Zn_UBZ1"/>
</dbReference>
<feature type="coiled-coil region" evidence="18">
    <location>
        <begin position="232"/>
        <end position="308"/>
    </location>
</feature>
<evidence type="ECO:0000256" key="7">
    <source>
        <dbReference type="ARBA" id="ARBA00022771"/>
    </source>
</evidence>
<protein>
    <recommendedName>
        <fullName evidence="15">Calcium-binding and coiled-coil domain-containing protein 1</fullName>
    </recommendedName>
</protein>
<reference evidence="22 23" key="1">
    <citation type="submission" date="2025-04" db="UniProtKB">
        <authorList>
            <consortium name="RefSeq"/>
        </authorList>
    </citation>
    <scope>IDENTIFICATION</scope>
</reference>
<evidence type="ECO:0000256" key="2">
    <source>
        <dbReference type="ARBA" id="ARBA00004496"/>
    </source>
</evidence>
<feature type="coiled-coil region" evidence="18">
    <location>
        <begin position="421"/>
        <end position="515"/>
    </location>
</feature>
<dbReference type="CTD" id="57658"/>
<keyword evidence="4" id="KW-0597">Phosphoprotein</keyword>
<evidence type="ECO:0000313" key="25">
    <source>
        <dbReference type="RefSeq" id="XP_033795539.1"/>
    </source>
</evidence>
<keyword evidence="6" id="KW-0479">Metal-binding</keyword>
<evidence type="ECO:0000256" key="14">
    <source>
        <dbReference type="ARBA" id="ARBA00037963"/>
    </source>
</evidence>
<keyword evidence="10 18" id="KW-0175">Coiled coil</keyword>
<dbReference type="OrthoDB" id="10015001at2759"/>
<dbReference type="Pfam" id="PF18112">
    <property type="entry name" value="Zn-C2H2_12"/>
    <property type="match status" value="1"/>
</dbReference>
<dbReference type="RefSeq" id="XP_033795538.1">
    <property type="nucleotide sequence ID" value="XM_033939647.1"/>
</dbReference>
<keyword evidence="13" id="KW-0539">Nucleus</keyword>
<evidence type="ECO:0000256" key="9">
    <source>
        <dbReference type="ARBA" id="ARBA00023015"/>
    </source>
</evidence>
<sequence length="698" mass="79622">MEESVLRKSLGHTKPSVVFLNVARSYIPNTKVECHYTLPPTVKWSASDWIGIFKVEACSVRDYYTFAWSMSPDGGGERLPIHCSVQFQAYYLPRPGEQQYQFRYVDSHGGIRGQSSPFTFSEPHPMDDLVTLEADEAHMDMLLVVPKATVLQHQLEDSQQERNNLMRVKLQLEEEVGDLKNKIEQMEETLRTSKAEHGKLTEQYEDISASETAVRDERDALSHQQADHVARILELEEDVQVISEKVLEKEEMLSRMKHKVACLEAEKLKLNEQLNHESSEKEQYKHALEASEQENRMLCRQLEDMKSLLRERDSQTHQLQEELGKLQDRLMAAQGGKLKVDALYEKLRSTQDQLSASQQKVVLLGEELASVSSIRDRTISDLHKSRLETAEVNIKLADLTLKWKEGKGQWCKEKATLVQSMEAEKDKILKLSAEVLKLENSLQEERSQMQKLKSECSQERDANLVQLSEGRRELKELRSALKVSQMEKEHFQEEKQVLQDYMKKLEERLEKVADEKWTEAAASEGNAIAIALASDSPLTTDSEDESPEDMRVHPYSLCDNRGATEQTAACQREPSQRVVISQPAPISSQKKQPPEDNSSDSEAEDEKAVMMAAAQSGGEETNLLLPELGAMYHSLVGDCVEKNEPEADGRQTGRPNNCMWKECPICKQRFPPQCDTNTLEQHVDSHFFFSTHEPFIFE</sequence>
<keyword evidence="3" id="KW-0963">Cytoplasm</keyword>
<keyword evidence="12" id="KW-0804">Transcription</keyword>
<evidence type="ECO:0000256" key="16">
    <source>
        <dbReference type="ARBA" id="ARBA00045799"/>
    </source>
</evidence>
<comment type="similarity">
    <text evidence="14">Belongs to the CALCOCO family.</text>
</comment>
<dbReference type="Pfam" id="PF07888">
    <property type="entry name" value="CALCOCO1"/>
    <property type="match status" value="1"/>
</dbReference>
<feature type="domain" description="UBZ1-type" evidence="20">
    <location>
        <begin position="660"/>
        <end position="686"/>
    </location>
</feature>
<comment type="function">
    <text evidence="16">Functions as a coactivator for aryl hydrocarbon and nuclear receptors (NR). Recruited to promoters through its contact with the N-terminal basic helix-loop-helix-Per-Arnt-Sim (PAS) domain of transcription factors or coactivators, such as NCOA2. During ER-activation acts synergistically in combination with other NCOA2-binding proteins, such as EP300, CREBBP and CARM1. Involved in the transcriptional activation of target genes in the Wnt/CTNNB1 pathway. Functions as a secondary coactivator in LEF1-mediated transcriptional activation via its interaction with CTNNB1. Coactivator function for nuclear receptors and LEF1/CTNNB1 involves differential utilization of two different activation regions. In association with CCAR1 enhances GATA1- and MED1-mediated transcriptional activation from the gamma-globin promoter during erythroid differentiation of K562 erythroleukemia cells.</text>
</comment>
<dbReference type="AlphaFoldDB" id="A0A6P8R619"/>
<keyword evidence="5" id="KW-0879">Wnt signaling pathway</keyword>
<dbReference type="KEGG" id="gsh:117358115"/>
<dbReference type="PROSITE" id="PS51905">
    <property type="entry name" value="ZF_UBZ1"/>
    <property type="match status" value="1"/>
</dbReference>
<feature type="coiled-coil region" evidence="18">
    <location>
        <begin position="148"/>
        <end position="203"/>
    </location>
</feature>
<evidence type="ECO:0000259" key="20">
    <source>
        <dbReference type="PROSITE" id="PS51905"/>
    </source>
</evidence>
<organism evidence="21 24">
    <name type="scientific">Geotrypetes seraphini</name>
    <name type="common">Gaboon caecilian</name>
    <name type="synonym">Caecilia seraphini</name>
    <dbReference type="NCBI Taxonomy" id="260995"/>
    <lineage>
        <taxon>Eukaryota</taxon>
        <taxon>Metazoa</taxon>
        <taxon>Chordata</taxon>
        <taxon>Craniata</taxon>
        <taxon>Vertebrata</taxon>
        <taxon>Euteleostomi</taxon>
        <taxon>Amphibia</taxon>
        <taxon>Gymnophiona</taxon>
        <taxon>Geotrypetes</taxon>
    </lineage>
</organism>
<evidence type="ECO:0000313" key="21">
    <source>
        <dbReference type="Proteomes" id="UP000515159"/>
    </source>
</evidence>
<dbReference type="RefSeq" id="XP_033795536.1">
    <property type="nucleotide sequence ID" value="XM_033939645.1"/>
</dbReference>
<dbReference type="InterPro" id="IPR012852">
    <property type="entry name" value="CALCOCO1-like"/>
</dbReference>
<dbReference type="RefSeq" id="XP_033795537.1">
    <property type="nucleotide sequence ID" value="XM_033939646.1"/>
</dbReference>
<evidence type="ECO:0000256" key="15">
    <source>
        <dbReference type="ARBA" id="ARBA00040932"/>
    </source>
</evidence>
<keyword evidence="21" id="KW-1185">Reference proteome</keyword>
<dbReference type="GO" id="GO:0005634">
    <property type="term" value="C:nucleus"/>
    <property type="evidence" value="ECO:0007669"/>
    <property type="project" value="UniProtKB-SubCell"/>
</dbReference>
<evidence type="ECO:0000256" key="8">
    <source>
        <dbReference type="ARBA" id="ARBA00022833"/>
    </source>
</evidence>
<evidence type="ECO:0000256" key="18">
    <source>
        <dbReference type="SAM" id="Coils"/>
    </source>
</evidence>
<dbReference type="PANTHER" id="PTHR31915:SF5">
    <property type="entry name" value="CALCIUM-BINDING AND COILED-COIL DOMAIN-CONTAINING PROTEIN 1"/>
    <property type="match status" value="1"/>
</dbReference>